<keyword evidence="6 13" id="KW-0805">Transcription regulation</keyword>
<comment type="similarity">
    <text evidence="2 13">Belongs to the THAP1 family.</text>
</comment>
<dbReference type="GO" id="GO:0008270">
    <property type="term" value="F:zinc ion binding"/>
    <property type="evidence" value="ECO:0007669"/>
    <property type="project" value="UniProtKB-KW"/>
</dbReference>
<keyword evidence="4 12" id="KW-0863">Zinc-finger</keyword>
<dbReference type="Pfam" id="PF21788">
    <property type="entry name" value="TNP-like_GBD"/>
    <property type="match status" value="1"/>
</dbReference>
<dbReference type="EMBL" id="RJVU01019282">
    <property type="protein sequence ID" value="ROL50904.1"/>
    <property type="molecule type" value="Genomic_DNA"/>
</dbReference>
<evidence type="ECO:0000259" key="14">
    <source>
        <dbReference type="PROSITE" id="PS50950"/>
    </source>
</evidence>
<proteinExistence type="inferred from homology"/>
<evidence type="ECO:0000256" key="11">
    <source>
        <dbReference type="ARBA" id="ARBA00023306"/>
    </source>
</evidence>
<organism evidence="15 16">
    <name type="scientific">Anabarilius grahami</name>
    <name type="common">Kanglang fish</name>
    <name type="synonym">Barilius grahami</name>
    <dbReference type="NCBI Taxonomy" id="495550"/>
    <lineage>
        <taxon>Eukaryota</taxon>
        <taxon>Metazoa</taxon>
        <taxon>Chordata</taxon>
        <taxon>Craniata</taxon>
        <taxon>Vertebrata</taxon>
        <taxon>Euteleostomi</taxon>
        <taxon>Actinopterygii</taxon>
        <taxon>Neopterygii</taxon>
        <taxon>Teleostei</taxon>
        <taxon>Ostariophysi</taxon>
        <taxon>Cypriniformes</taxon>
        <taxon>Xenocyprididae</taxon>
        <taxon>Xenocypridinae</taxon>
        <taxon>Xenocypridinae incertae sedis</taxon>
        <taxon>Anabarilius</taxon>
    </lineage>
</organism>
<evidence type="ECO:0000256" key="13">
    <source>
        <dbReference type="RuleBase" id="RU369073"/>
    </source>
</evidence>
<dbReference type="PROSITE" id="PS50950">
    <property type="entry name" value="ZF_THAP"/>
    <property type="match status" value="2"/>
</dbReference>
<comment type="subcellular location">
    <subcellularLocation>
        <location evidence="1 13">Nucleus</location>
        <location evidence="1 13">Nucleoplasm</location>
    </subcellularLocation>
</comment>
<evidence type="ECO:0000256" key="4">
    <source>
        <dbReference type="ARBA" id="ARBA00022771"/>
    </source>
</evidence>
<dbReference type="InterPro" id="IPR006612">
    <property type="entry name" value="THAP_Znf"/>
</dbReference>
<feature type="domain" description="THAP-type" evidence="14">
    <location>
        <begin position="1"/>
        <end position="73"/>
    </location>
</feature>
<dbReference type="GO" id="GO:0043565">
    <property type="term" value="F:sequence-specific DNA binding"/>
    <property type="evidence" value="ECO:0007669"/>
    <property type="project" value="UniProtKB-UniRule"/>
</dbReference>
<name>A0A3N0YYE5_ANAGA</name>
<dbReference type="GO" id="GO:0001935">
    <property type="term" value="P:endothelial cell proliferation"/>
    <property type="evidence" value="ECO:0007669"/>
    <property type="project" value="UniProtKB-UniRule"/>
</dbReference>
<dbReference type="InterPro" id="IPR048366">
    <property type="entry name" value="TNP-like_GBD"/>
</dbReference>
<evidence type="ECO:0000256" key="7">
    <source>
        <dbReference type="ARBA" id="ARBA00023054"/>
    </source>
</evidence>
<dbReference type="Pfam" id="PF21787">
    <property type="entry name" value="TNP-like_RNaseH_N"/>
    <property type="match status" value="1"/>
</dbReference>
<keyword evidence="8 12" id="KW-0238">DNA-binding</keyword>
<dbReference type="PANTHER" id="PTHR46600">
    <property type="entry name" value="THAP DOMAIN-CONTAINING"/>
    <property type="match status" value="1"/>
</dbReference>
<evidence type="ECO:0000256" key="1">
    <source>
        <dbReference type="ARBA" id="ARBA00004642"/>
    </source>
</evidence>
<keyword evidence="11 13" id="KW-0131">Cell cycle</keyword>
<comment type="caution">
    <text evidence="15">The sequence shown here is derived from an EMBL/GenBank/DDBJ whole genome shotgun (WGS) entry which is preliminary data.</text>
</comment>
<dbReference type="Gene3D" id="6.20.210.20">
    <property type="entry name" value="THAP domain"/>
    <property type="match status" value="1"/>
</dbReference>
<keyword evidence="3" id="KW-0479">Metal-binding</keyword>
<keyword evidence="7 13" id="KW-0175">Coiled coil</keyword>
<dbReference type="InterPro" id="IPR038441">
    <property type="entry name" value="THAP_Znf_sf"/>
</dbReference>
<evidence type="ECO:0000313" key="16">
    <source>
        <dbReference type="Proteomes" id="UP000281406"/>
    </source>
</evidence>
<keyword evidence="9 13" id="KW-0804">Transcription</keyword>
<dbReference type="Pfam" id="PF05485">
    <property type="entry name" value="THAP"/>
    <property type="match status" value="2"/>
</dbReference>
<evidence type="ECO:0000313" key="15">
    <source>
        <dbReference type="EMBL" id="ROL50904.1"/>
    </source>
</evidence>
<dbReference type="GO" id="GO:0005654">
    <property type="term" value="C:nucleoplasm"/>
    <property type="evidence" value="ECO:0007669"/>
    <property type="project" value="UniProtKB-SubCell"/>
</dbReference>
<evidence type="ECO:0000256" key="10">
    <source>
        <dbReference type="ARBA" id="ARBA00023242"/>
    </source>
</evidence>
<reference evidence="15 16" key="1">
    <citation type="submission" date="2018-10" db="EMBL/GenBank/DDBJ databases">
        <title>Genome assembly for a Yunnan-Guizhou Plateau 3E fish, Anabarilius grahami (Regan), and its evolutionary and genetic applications.</title>
        <authorList>
            <person name="Jiang W."/>
        </authorList>
    </citation>
    <scope>NUCLEOTIDE SEQUENCE [LARGE SCALE GENOMIC DNA]</scope>
    <source>
        <strain evidence="15">AG-KIZ</strain>
        <tissue evidence="15">Muscle</tissue>
    </source>
</reference>
<evidence type="ECO:0000256" key="5">
    <source>
        <dbReference type="ARBA" id="ARBA00022833"/>
    </source>
</evidence>
<evidence type="ECO:0000256" key="9">
    <source>
        <dbReference type="ARBA" id="ARBA00023163"/>
    </source>
</evidence>
<keyword evidence="16" id="KW-1185">Reference proteome</keyword>
<keyword evidence="5" id="KW-0862">Zinc</keyword>
<feature type="domain" description="THAP-type" evidence="14">
    <location>
        <begin position="139"/>
        <end position="236"/>
    </location>
</feature>
<gene>
    <name evidence="15" type="ORF">DPX16_3538</name>
</gene>
<accession>A0A3N0YYE5</accession>
<evidence type="ECO:0000256" key="3">
    <source>
        <dbReference type="ARBA" id="ARBA00022723"/>
    </source>
</evidence>
<dbReference type="SUPFAM" id="SSF57716">
    <property type="entry name" value="Glucocorticoid receptor-like (DNA-binding domain)"/>
    <property type="match status" value="2"/>
</dbReference>
<dbReference type="OrthoDB" id="7312725at2759"/>
<dbReference type="InterPro" id="IPR026516">
    <property type="entry name" value="THAP1/10"/>
</dbReference>
<dbReference type="InterPro" id="IPR048365">
    <property type="entry name" value="TNP-like_RNaseH_N"/>
</dbReference>
<evidence type="ECO:0000256" key="12">
    <source>
        <dbReference type="PROSITE-ProRule" id="PRU00309"/>
    </source>
</evidence>
<protein>
    <recommendedName>
        <fullName evidence="13">THAP domain-containing protein 1</fullName>
    </recommendedName>
</protein>
<evidence type="ECO:0000256" key="6">
    <source>
        <dbReference type="ARBA" id="ARBA00023015"/>
    </source>
</evidence>
<dbReference type="PANTHER" id="PTHR46600:SF1">
    <property type="entry name" value="THAP DOMAIN-CONTAINING PROTEIN 1"/>
    <property type="match status" value="1"/>
</dbReference>
<dbReference type="AlphaFoldDB" id="A0A3N0YYE5"/>
<sequence length="749" mass="85219">MCSKRQVSSSELSFFRFPFDDKDRLKQWIHYVKRKNWRPKKYSRLCSLHFTQDCFIPVQGRNILKADAVPTIFYPHCQAKVKVRHTRVSKNTTVTLPLDSDHDYSILPYVESISKFKDAAIHYIAGFVVKKMKEKILCMPCSLALSSDSSMHAFIALKNRGGLQNPSTNIVEVCKASERFPFDDKDRLQQWIHYVKRKNWRPKKYSRLCSLHFTQDCFIPVQGRNILKADAVPTIFYPHCQAKVKVRHTRVSKNTTVSKTDSNTQAVKCRNFSHDHDYISCTRSEPLTVEMSVASCSHSHSADHGAYTLKKSHSPLKRKVSFGQSSLRPYKKKFKLQTQRVRRLKQKVKSLSSVVTDLKEKLLISTSCADMLEASFSGVAKEILTRAKCKTKSQRISDNLRSFAMTLHFYSPKAYQFVRESFDCVLPHPETIRSWYSSIPADPGFTEASFAALQSHVEDGRKDGKETVCALMMDEMAIRKHVEYAEGKFHGYVDVGCGKVDDSLPVAKDALVLMVVAVNGSWKIPVAYFLLDGLSGQERANIVTQCLYKLHDIGVRVVSLTCDGPSCHFTMMQALGANITVGNMRPFFPHPANSKQAVHVVFDVCHMMKLLRNAFADGRVFQTGSGKEIKWKYLEDLNKLQETEGLRLGNKLKMAHIQWRNQKKVNLAAQVFSSSVADALEFCNKELHLPQFHGSEETVEFLRTIDLAFDVLNSRNPLAKGSKAPLRSCNKLHILSLLERAENFLLQLR</sequence>
<comment type="function">
    <text evidence="13">DNA-binding transcription regulator that regulates endothelial cell proliferation and G1/S cell-cycle progression. Specifically binds the 5'-[AT]NTNN[GT]GGCA[AGT]-3' core DNA sequence and acts by modulating expression of pRB-E2F cell-cycle target genes.</text>
</comment>
<dbReference type="InterPro" id="IPR021896">
    <property type="entry name" value="THAP9-like_HTH"/>
</dbReference>
<evidence type="ECO:0000256" key="8">
    <source>
        <dbReference type="ARBA" id="ARBA00023125"/>
    </source>
</evidence>
<keyword evidence="10 13" id="KW-0539">Nucleus</keyword>
<evidence type="ECO:0000256" key="2">
    <source>
        <dbReference type="ARBA" id="ARBA00006177"/>
    </source>
</evidence>
<dbReference type="GO" id="GO:0003700">
    <property type="term" value="F:DNA-binding transcription factor activity"/>
    <property type="evidence" value="ECO:0007669"/>
    <property type="project" value="UniProtKB-UniRule"/>
</dbReference>
<dbReference type="Proteomes" id="UP000281406">
    <property type="component" value="Unassembled WGS sequence"/>
</dbReference>
<dbReference type="SMART" id="SM00692">
    <property type="entry name" value="DM3"/>
    <property type="match status" value="2"/>
</dbReference>
<dbReference type="Pfam" id="PF12017">
    <property type="entry name" value="Tnp_P_element"/>
    <property type="match status" value="1"/>
</dbReference>
<dbReference type="SMART" id="SM00980">
    <property type="entry name" value="THAP"/>
    <property type="match status" value="2"/>
</dbReference>